<keyword evidence="3" id="KW-0285">Flavoprotein</keyword>
<proteinExistence type="inferred from homology"/>
<comment type="cofactor">
    <cofactor evidence="1">
        <name>FAD</name>
        <dbReference type="ChEBI" id="CHEBI:57692"/>
    </cofactor>
</comment>
<dbReference type="GO" id="GO:0071949">
    <property type="term" value="F:FAD binding"/>
    <property type="evidence" value="ECO:0007669"/>
    <property type="project" value="InterPro"/>
</dbReference>
<dbReference type="InterPro" id="IPR016164">
    <property type="entry name" value="FAD-linked_Oxase-like_C"/>
</dbReference>
<evidence type="ECO:0000259" key="6">
    <source>
        <dbReference type="PROSITE" id="PS51387"/>
    </source>
</evidence>
<dbReference type="Gene3D" id="3.30.465.10">
    <property type="match status" value="1"/>
</dbReference>
<feature type="domain" description="FAD-binding PCMH-type" evidence="6">
    <location>
        <begin position="36"/>
        <end position="215"/>
    </location>
</feature>
<accession>A0A543FUZ2</accession>
<dbReference type="InterPro" id="IPR016171">
    <property type="entry name" value="Vanillyl_alc_oxidase_C-sub2"/>
</dbReference>
<comment type="similarity">
    <text evidence="2">Belongs to the FAD-binding oxidoreductase/transferase type 4 family.</text>
</comment>
<dbReference type="SUPFAM" id="SSF55103">
    <property type="entry name" value="FAD-linked oxidases, C-terminal domain"/>
    <property type="match status" value="1"/>
</dbReference>
<evidence type="ECO:0000256" key="1">
    <source>
        <dbReference type="ARBA" id="ARBA00001974"/>
    </source>
</evidence>
<keyword evidence="5" id="KW-0560">Oxidoreductase</keyword>
<dbReference type="InterPro" id="IPR004113">
    <property type="entry name" value="FAD-bd_oxidored_4_C"/>
</dbReference>
<evidence type="ECO:0000313" key="7">
    <source>
        <dbReference type="EMBL" id="TQM37675.1"/>
    </source>
</evidence>
<evidence type="ECO:0000256" key="4">
    <source>
        <dbReference type="ARBA" id="ARBA00022827"/>
    </source>
</evidence>
<dbReference type="InterPro" id="IPR006094">
    <property type="entry name" value="Oxid_FAD_bind_N"/>
</dbReference>
<keyword evidence="8" id="KW-1185">Reference proteome</keyword>
<organism evidence="7 8">
    <name type="scientific">Pseudonocardia cypriaca</name>
    <dbReference type="NCBI Taxonomy" id="882449"/>
    <lineage>
        <taxon>Bacteria</taxon>
        <taxon>Bacillati</taxon>
        <taxon>Actinomycetota</taxon>
        <taxon>Actinomycetes</taxon>
        <taxon>Pseudonocardiales</taxon>
        <taxon>Pseudonocardiaceae</taxon>
        <taxon>Pseudonocardia</taxon>
    </lineage>
</organism>
<sequence length="458" mass="47524">MNTVLDELAAGLPADALITDPASTDAYRFDEASFCAAGAPLAVVRPTETEQVQHVLRVASAHRVPVVPQGARSGLSGAANAVDGGIVLSLTRMDRILEIDPVDQVAVVEPGVLNAVLSRAVLEQGMYYPPDPSSWELSTMGGNLATNAGGLCCVKYGVTADFVRGLEVVTASGELLRTGRRTAKGVAGYDLTKLVVGSEGTLGVITKATLALRPAPEAALTMAAAFASAADALSAVTRIMAAGLQPSLCEFLDGVTVRAIQDYRDMGLPTGVGALLLTQSDRGPRAAADVEAMGEICTELGALDVAVASDATESEMLMQARRIVHFAVEKLGSTLIDDVAVPRAKLVELLDGITAIAEEHDVVVSCPGHVGDGNMHPTVIFDRGDPAAVERAQKAFDAIMQLGLALGGTITGEHGVGVLKRGWLETELGELSLGLHRKIKEAFDPLGILNPGKVLAAD</sequence>
<evidence type="ECO:0000313" key="8">
    <source>
        <dbReference type="Proteomes" id="UP000319818"/>
    </source>
</evidence>
<evidence type="ECO:0000256" key="3">
    <source>
        <dbReference type="ARBA" id="ARBA00022630"/>
    </source>
</evidence>
<dbReference type="Gene3D" id="3.30.70.2740">
    <property type="match status" value="1"/>
</dbReference>
<dbReference type="InterPro" id="IPR051914">
    <property type="entry name" value="FAD-linked_OxidoTrans_Type4"/>
</dbReference>
<gene>
    <name evidence="7" type="ORF">FB388_4893</name>
</gene>
<dbReference type="EMBL" id="VFPH01000002">
    <property type="protein sequence ID" value="TQM37675.1"/>
    <property type="molecule type" value="Genomic_DNA"/>
</dbReference>
<dbReference type="OrthoDB" id="9811557at2"/>
<keyword evidence="4" id="KW-0274">FAD</keyword>
<dbReference type="Pfam" id="PF01565">
    <property type="entry name" value="FAD_binding_4"/>
    <property type="match status" value="1"/>
</dbReference>
<dbReference type="SUPFAM" id="SSF56176">
    <property type="entry name" value="FAD-binding/transporter-associated domain-like"/>
    <property type="match status" value="1"/>
</dbReference>
<name>A0A543FUZ2_9PSEU</name>
<protein>
    <submittedName>
        <fullName evidence="7">Glycolate oxidase</fullName>
    </submittedName>
</protein>
<dbReference type="FunFam" id="1.10.45.10:FF:000001">
    <property type="entry name" value="D-lactate dehydrogenase mitochondrial"/>
    <property type="match status" value="1"/>
</dbReference>
<dbReference type="AlphaFoldDB" id="A0A543FUZ2"/>
<reference evidence="7 8" key="1">
    <citation type="submission" date="2019-06" db="EMBL/GenBank/DDBJ databases">
        <title>Sequencing the genomes of 1000 actinobacteria strains.</title>
        <authorList>
            <person name="Klenk H.-P."/>
        </authorList>
    </citation>
    <scope>NUCLEOTIDE SEQUENCE [LARGE SCALE GENOMIC DNA]</scope>
    <source>
        <strain evidence="7 8">DSM 45511</strain>
    </source>
</reference>
<dbReference type="InterPro" id="IPR036318">
    <property type="entry name" value="FAD-bd_PCMH-like_sf"/>
</dbReference>
<comment type="caution">
    <text evidence="7">The sequence shown here is derived from an EMBL/GenBank/DDBJ whole genome shotgun (WGS) entry which is preliminary data.</text>
</comment>
<dbReference type="Gene3D" id="1.10.45.10">
    <property type="entry name" value="Vanillyl-alcohol Oxidase, Chain A, domain 4"/>
    <property type="match status" value="1"/>
</dbReference>
<dbReference type="PANTHER" id="PTHR42934">
    <property type="entry name" value="GLYCOLATE OXIDASE SUBUNIT GLCD"/>
    <property type="match status" value="1"/>
</dbReference>
<dbReference type="PROSITE" id="PS51387">
    <property type="entry name" value="FAD_PCMH"/>
    <property type="match status" value="1"/>
</dbReference>
<dbReference type="Pfam" id="PF02913">
    <property type="entry name" value="FAD-oxidase_C"/>
    <property type="match status" value="1"/>
</dbReference>
<dbReference type="InterPro" id="IPR016169">
    <property type="entry name" value="FAD-bd_PCMH_sub2"/>
</dbReference>
<evidence type="ECO:0000256" key="2">
    <source>
        <dbReference type="ARBA" id="ARBA00008000"/>
    </source>
</evidence>
<dbReference type="Proteomes" id="UP000319818">
    <property type="component" value="Unassembled WGS sequence"/>
</dbReference>
<dbReference type="PANTHER" id="PTHR42934:SF2">
    <property type="entry name" value="GLYCOLATE OXIDASE SUBUNIT GLCD"/>
    <property type="match status" value="1"/>
</dbReference>
<dbReference type="RefSeq" id="WP_142104456.1">
    <property type="nucleotide sequence ID" value="NZ_VFPH01000002.1"/>
</dbReference>
<dbReference type="FunFam" id="3.30.70.2740:FF:000001">
    <property type="entry name" value="D-lactate dehydrogenase mitochondrial"/>
    <property type="match status" value="1"/>
</dbReference>
<dbReference type="GO" id="GO:0016491">
    <property type="term" value="F:oxidoreductase activity"/>
    <property type="evidence" value="ECO:0007669"/>
    <property type="project" value="UniProtKB-KW"/>
</dbReference>
<dbReference type="InterPro" id="IPR016166">
    <property type="entry name" value="FAD-bd_PCMH"/>
</dbReference>
<evidence type="ECO:0000256" key="5">
    <source>
        <dbReference type="ARBA" id="ARBA00023002"/>
    </source>
</evidence>